<organism evidence="4 5">
    <name type="scientific">Sulfobacillus thermotolerans</name>
    <dbReference type="NCBI Taxonomy" id="338644"/>
    <lineage>
        <taxon>Bacteria</taxon>
        <taxon>Bacillati</taxon>
        <taxon>Bacillota</taxon>
        <taxon>Clostridia</taxon>
        <taxon>Eubacteriales</taxon>
        <taxon>Clostridiales Family XVII. Incertae Sedis</taxon>
        <taxon>Sulfobacillus</taxon>
    </lineage>
</organism>
<dbReference type="InterPro" id="IPR028098">
    <property type="entry name" value="Glyco_trans_4-like_N"/>
</dbReference>
<evidence type="ECO:0000313" key="5">
    <source>
        <dbReference type="Proteomes" id="UP000325292"/>
    </source>
</evidence>
<dbReference type="PANTHER" id="PTHR46401:SF2">
    <property type="entry name" value="GLYCOSYLTRANSFERASE WBBK-RELATED"/>
    <property type="match status" value="1"/>
</dbReference>
<evidence type="ECO:0000259" key="3">
    <source>
        <dbReference type="Pfam" id="PF13439"/>
    </source>
</evidence>
<dbReference type="EMBL" id="CP019454">
    <property type="protein sequence ID" value="AUW94361.1"/>
    <property type="molecule type" value="Genomic_DNA"/>
</dbReference>
<dbReference type="Proteomes" id="UP000325292">
    <property type="component" value="Chromosome"/>
</dbReference>
<dbReference type="Pfam" id="PF13439">
    <property type="entry name" value="Glyco_transf_4"/>
    <property type="match status" value="1"/>
</dbReference>
<reference evidence="4 5" key="1">
    <citation type="journal article" date="2019" name="Sci. Rep.">
        <title>Sulfobacillus thermotolerans: new insights into resistance and metabolic capacities of acidophilic chemolithotrophs.</title>
        <authorList>
            <person name="Panyushkina A.E."/>
            <person name="Babenko V.V."/>
            <person name="Nikitina A.S."/>
            <person name="Selezneva O.V."/>
            <person name="Tsaplina I.A."/>
            <person name="Letarova M.A."/>
            <person name="Kostryukova E.S."/>
            <person name="Letarov A.V."/>
        </authorList>
    </citation>
    <scope>NUCLEOTIDE SEQUENCE [LARGE SCALE GENOMIC DNA]</scope>
    <source>
        <strain evidence="4 5">Kr1</strain>
    </source>
</reference>
<accession>A0ABN5H0V1</accession>
<feature type="domain" description="Glycosyl transferase family 1" evidence="2">
    <location>
        <begin position="194"/>
        <end position="348"/>
    </location>
</feature>
<dbReference type="SUPFAM" id="SSF53756">
    <property type="entry name" value="UDP-Glycosyltransferase/glycogen phosphorylase"/>
    <property type="match status" value="1"/>
</dbReference>
<proteinExistence type="predicted"/>
<keyword evidence="5" id="KW-1185">Reference proteome</keyword>
<name>A0ABN5H0V1_9FIRM</name>
<gene>
    <name evidence="4" type="ORF">BXT84_10765</name>
</gene>
<dbReference type="CDD" id="cd03809">
    <property type="entry name" value="GT4_MtfB-like"/>
    <property type="match status" value="1"/>
</dbReference>
<evidence type="ECO:0000256" key="1">
    <source>
        <dbReference type="ARBA" id="ARBA00022679"/>
    </source>
</evidence>
<sequence>MILIDATPLQSEHRVRGVGTYVYYLTRELTRLAGPSCAFFVATQDQKLLPQWVAPVHAVYRPHRPAQVYWLYNEWAIRQVVKKSHPQIFHATDFNGLVPLHDVPVVATLHDLTGLQSHTKHGNLSQRLSAWRWRTYYYEKLPAATHVIAISEQVKQDAIVKLGLDAQKISVIPHGVDTDTLSPRHKGHGLYGNHPPYLLYLGSAEPHKNLPRLLEAFRLVASDYPDLSLYLGGRWQQRDQAGLDKVIDDLKLRDRVKILGYVHPEDKPSLLANATAFVFVSTAEGFGLPILEAMASGVPVVASDIPVFREIATDAALFVNPSDVAHLAKGLQQILADQSLRDDFARRGLRDIESLTWHSVAVKTWAVYHKQ</sequence>
<dbReference type="PANTHER" id="PTHR46401">
    <property type="entry name" value="GLYCOSYLTRANSFERASE WBBK-RELATED"/>
    <property type="match status" value="1"/>
</dbReference>
<keyword evidence="1" id="KW-0808">Transferase</keyword>
<protein>
    <recommendedName>
        <fullName evidence="6">Glycosyl transferase family 1</fullName>
    </recommendedName>
</protein>
<evidence type="ECO:0000259" key="2">
    <source>
        <dbReference type="Pfam" id="PF00534"/>
    </source>
</evidence>
<dbReference type="Gene3D" id="3.40.50.2000">
    <property type="entry name" value="Glycogen Phosphorylase B"/>
    <property type="match status" value="2"/>
</dbReference>
<evidence type="ECO:0000313" key="4">
    <source>
        <dbReference type="EMBL" id="AUW94361.1"/>
    </source>
</evidence>
<evidence type="ECO:0008006" key="6">
    <source>
        <dbReference type="Google" id="ProtNLM"/>
    </source>
</evidence>
<feature type="domain" description="Glycosyltransferase subfamily 4-like N-terminal" evidence="3">
    <location>
        <begin position="16"/>
        <end position="179"/>
    </location>
</feature>
<dbReference type="InterPro" id="IPR001296">
    <property type="entry name" value="Glyco_trans_1"/>
</dbReference>
<dbReference type="Pfam" id="PF00534">
    <property type="entry name" value="Glycos_transf_1"/>
    <property type="match status" value="1"/>
</dbReference>